<proteinExistence type="predicted"/>
<name>A0ABP9C4L4_9ACTN</name>
<feature type="transmembrane region" description="Helical" evidence="1">
    <location>
        <begin position="30"/>
        <end position="53"/>
    </location>
</feature>
<gene>
    <name evidence="2" type="ORF">GCM10023353_03730</name>
</gene>
<evidence type="ECO:0000313" key="2">
    <source>
        <dbReference type="EMBL" id="GAA4804466.1"/>
    </source>
</evidence>
<evidence type="ECO:0000256" key="1">
    <source>
        <dbReference type="SAM" id="Phobius"/>
    </source>
</evidence>
<feature type="transmembrane region" description="Helical" evidence="1">
    <location>
        <begin position="60"/>
        <end position="82"/>
    </location>
</feature>
<dbReference type="InterPro" id="IPR036259">
    <property type="entry name" value="MFS_trans_sf"/>
</dbReference>
<feature type="transmembrane region" description="Helical" evidence="1">
    <location>
        <begin position="215"/>
        <end position="236"/>
    </location>
</feature>
<feature type="transmembrane region" description="Helical" evidence="1">
    <location>
        <begin position="124"/>
        <end position="146"/>
    </location>
</feature>
<feature type="transmembrane region" description="Helical" evidence="1">
    <location>
        <begin position="189"/>
        <end position="209"/>
    </location>
</feature>
<evidence type="ECO:0000313" key="3">
    <source>
        <dbReference type="Proteomes" id="UP001500839"/>
    </source>
</evidence>
<accession>A0ABP9C4L4</accession>
<feature type="transmembrane region" description="Helical" evidence="1">
    <location>
        <begin position="94"/>
        <end position="112"/>
    </location>
</feature>
<dbReference type="Gene3D" id="1.20.1720.10">
    <property type="entry name" value="Multidrug resistance protein D"/>
    <property type="match status" value="2"/>
</dbReference>
<reference evidence="3" key="1">
    <citation type="journal article" date="2019" name="Int. J. Syst. Evol. Microbiol.">
        <title>The Global Catalogue of Microorganisms (GCM) 10K type strain sequencing project: providing services to taxonomists for standard genome sequencing and annotation.</title>
        <authorList>
            <consortium name="The Broad Institute Genomics Platform"/>
            <consortium name="The Broad Institute Genome Sequencing Center for Infectious Disease"/>
            <person name="Wu L."/>
            <person name="Ma J."/>
        </authorList>
    </citation>
    <scope>NUCLEOTIDE SEQUENCE [LARGE SCALE GENOMIC DNA]</scope>
    <source>
        <strain evidence="3">JCM 18542</strain>
    </source>
</reference>
<dbReference type="EMBL" id="BAABKQ010000001">
    <property type="protein sequence ID" value="GAA4804466.1"/>
    <property type="molecule type" value="Genomic_DNA"/>
</dbReference>
<comment type="caution">
    <text evidence="2">The sequence shown here is derived from an EMBL/GenBank/DDBJ whole genome shotgun (WGS) entry which is preliminary data.</text>
</comment>
<dbReference type="SUPFAM" id="SSF103473">
    <property type="entry name" value="MFS general substrate transporter"/>
    <property type="match status" value="1"/>
</dbReference>
<organism evidence="2 3">
    <name type="scientific">Tomitella cavernea</name>
    <dbReference type="NCBI Taxonomy" id="1387982"/>
    <lineage>
        <taxon>Bacteria</taxon>
        <taxon>Bacillati</taxon>
        <taxon>Actinomycetota</taxon>
        <taxon>Actinomycetes</taxon>
        <taxon>Mycobacteriales</taxon>
        <taxon>Tomitella</taxon>
    </lineage>
</organism>
<protein>
    <recommendedName>
        <fullName evidence="4">MFS transporter</fullName>
    </recommendedName>
</protein>
<keyword evidence="1" id="KW-0812">Transmembrane</keyword>
<dbReference type="Proteomes" id="UP001500839">
    <property type="component" value="Unassembled WGS sequence"/>
</dbReference>
<feature type="transmembrane region" description="Helical" evidence="1">
    <location>
        <begin position="152"/>
        <end position="177"/>
    </location>
</feature>
<keyword evidence="3" id="KW-1185">Reference proteome</keyword>
<dbReference type="InterPro" id="IPR011701">
    <property type="entry name" value="MFS"/>
</dbReference>
<keyword evidence="1" id="KW-1133">Transmembrane helix</keyword>
<dbReference type="Pfam" id="PF07690">
    <property type="entry name" value="MFS_1"/>
    <property type="match status" value="1"/>
</dbReference>
<evidence type="ECO:0008006" key="4">
    <source>
        <dbReference type="Google" id="ProtNLM"/>
    </source>
</evidence>
<sequence>MQGVSSGVGMVVARAVVSDLAEGRQAARTYSLLTVIVAVAPILAPPIGVAVAVLTTRVYVCYTVAFAMTYGALFGYISASSFVVQESMGYSSTVYAVVFACNAVRLTAANAANSRLVGRFHPRALLTAGIGATCAASALLTVIAAVGRDAHWPLLAAMFLLACSTGFVFGNATALALDRVRDRAGTGSAVLGALQFAVGAVVSPLVGLGGGPMPMALTVLGCAVIAAAFLAAGGPARRGVTAATRSARAAER</sequence>
<keyword evidence="1" id="KW-0472">Membrane</keyword>